<dbReference type="InterPro" id="IPR011006">
    <property type="entry name" value="CheY-like_superfamily"/>
</dbReference>
<evidence type="ECO:0000259" key="5">
    <source>
        <dbReference type="PROSITE" id="PS50930"/>
    </source>
</evidence>
<dbReference type="PANTHER" id="PTHR48111:SF3">
    <property type="entry name" value="TRANSCRIPTIONAL REGULATORY PROTEIN BTSR"/>
    <property type="match status" value="1"/>
</dbReference>
<evidence type="ECO:0000256" key="2">
    <source>
        <dbReference type="ARBA" id="ARBA00023125"/>
    </source>
</evidence>
<reference evidence="6 8" key="1">
    <citation type="submission" date="2016-02" db="EMBL/GenBank/DDBJ databases">
        <title>Genome sequence of Marichromatium gracile YL-28, a purple sulfur bacterium.</title>
        <authorList>
            <person name="Zhao C."/>
            <person name="Hong X."/>
            <person name="Chen S."/>
            <person name="Yang S."/>
        </authorList>
    </citation>
    <scope>NUCLEOTIDE SEQUENCE [LARGE SCALE GENOMIC DNA]</scope>
    <source>
        <strain evidence="6 8">YL28</strain>
    </source>
</reference>
<evidence type="ECO:0000256" key="1">
    <source>
        <dbReference type="ARBA" id="ARBA00023012"/>
    </source>
</evidence>
<dbReference type="SMART" id="SM00448">
    <property type="entry name" value="REC"/>
    <property type="match status" value="1"/>
</dbReference>
<dbReference type="GO" id="GO:0000156">
    <property type="term" value="F:phosphorelay response regulator activity"/>
    <property type="evidence" value="ECO:0007669"/>
    <property type="project" value="TreeGrafter"/>
</dbReference>
<evidence type="ECO:0000259" key="4">
    <source>
        <dbReference type="PROSITE" id="PS50110"/>
    </source>
</evidence>
<dbReference type="InterPro" id="IPR007492">
    <property type="entry name" value="LytTR_DNA-bd_dom"/>
</dbReference>
<keyword evidence="3" id="KW-0597">Phosphoprotein</keyword>
<protein>
    <submittedName>
        <fullName evidence="7">LytTR family two component transcriptional regulator</fullName>
    </submittedName>
</protein>
<sequence>MKILVVDHETSARERLRQLLAETEGDHEVAGEACNGLEAIERCRRQPIDLVLLDLQIPGLDGLQTAARLATLERPPRVVLMTPGERARGGELLAPPAVLERLDKPVEGERLEAVLRRSQGLAWGRQAANRPSWPGRGEERRSEISAPYRGSVVRVAVRDVVYLQAEHKYVTVYHPEGQLLVDESLRSFEREFPELFLRIHRNALVARSRLEGLEKRPDGSTVARLQGRPERLTVSRRHLAQIRRWLRAGP</sequence>
<dbReference type="PROSITE" id="PS50930">
    <property type="entry name" value="HTH_LYTTR"/>
    <property type="match status" value="1"/>
</dbReference>
<dbReference type="Gene3D" id="3.40.50.2300">
    <property type="match status" value="1"/>
</dbReference>
<feature type="modified residue" description="4-aspartylphosphate" evidence="3">
    <location>
        <position position="54"/>
    </location>
</feature>
<feature type="domain" description="HTH LytTR-type" evidence="5">
    <location>
        <begin position="144"/>
        <end position="248"/>
    </location>
</feature>
<proteinExistence type="predicted"/>
<dbReference type="SMART" id="SM00850">
    <property type="entry name" value="LytTR"/>
    <property type="match status" value="1"/>
</dbReference>
<dbReference type="Pfam" id="PF04397">
    <property type="entry name" value="LytTR"/>
    <property type="match status" value="1"/>
</dbReference>
<dbReference type="EMBL" id="SMDC01000001">
    <property type="protein sequence ID" value="TCW40049.1"/>
    <property type="molecule type" value="Genomic_DNA"/>
</dbReference>
<name>A0A4R4AMB3_MARGR</name>
<keyword evidence="1" id="KW-0902">Two-component regulatory system</keyword>
<keyword evidence="8" id="KW-1185">Reference proteome</keyword>
<feature type="domain" description="Response regulatory" evidence="4">
    <location>
        <begin position="2"/>
        <end position="119"/>
    </location>
</feature>
<dbReference type="GO" id="GO:0006355">
    <property type="term" value="P:regulation of DNA-templated transcription"/>
    <property type="evidence" value="ECO:0007669"/>
    <property type="project" value="TreeGrafter"/>
</dbReference>
<dbReference type="PANTHER" id="PTHR48111">
    <property type="entry name" value="REGULATOR OF RPOS"/>
    <property type="match status" value="1"/>
</dbReference>
<dbReference type="GO" id="GO:0000976">
    <property type="term" value="F:transcription cis-regulatory region binding"/>
    <property type="evidence" value="ECO:0007669"/>
    <property type="project" value="TreeGrafter"/>
</dbReference>
<reference evidence="7 9" key="2">
    <citation type="submission" date="2019-03" db="EMBL/GenBank/DDBJ databases">
        <title>Genomic Encyclopedia of Type Strains, Phase IV (KMG-IV): sequencing the most valuable type-strain genomes for metagenomic binning, comparative biology and taxonomic classification.</title>
        <authorList>
            <person name="Goeker M."/>
        </authorList>
    </citation>
    <scope>NUCLEOTIDE SEQUENCE [LARGE SCALE GENOMIC DNA]</scope>
    <source>
        <strain evidence="7 9">DSM 203</strain>
    </source>
</reference>
<dbReference type="Pfam" id="PF00072">
    <property type="entry name" value="Response_reg"/>
    <property type="match status" value="1"/>
</dbReference>
<dbReference type="Proteomes" id="UP000075766">
    <property type="component" value="Unassembled WGS sequence"/>
</dbReference>
<evidence type="ECO:0000313" key="8">
    <source>
        <dbReference type="Proteomes" id="UP000075766"/>
    </source>
</evidence>
<evidence type="ECO:0000313" key="9">
    <source>
        <dbReference type="Proteomes" id="UP000295247"/>
    </source>
</evidence>
<evidence type="ECO:0000313" key="7">
    <source>
        <dbReference type="EMBL" id="TCW40049.1"/>
    </source>
</evidence>
<dbReference type="GO" id="GO:0032993">
    <property type="term" value="C:protein-DNA complex"/>
    <property type="evidence" value="ECO:0007669"/>
    <property type="project" value="TreeGrafter"/>
</dbReference>
<dbReference type="InterPro" id="IPR039420">
    <property type="entry name" value="WalR-like"/>
</dbReference>
<organism evidence="7 9">
    <name type="scientific">Marichromatium gracile</name>
    <name type="common">Chromatium gracile</name>
    <dbReference type="NCBI Taxonomy" id="1048"/>
    <lineage>
        <taxon>Bacteria</taxon>
        <taxon>Pseudomonadati</taxon>
        <taxon>Pseudomonadota</taxon>
        <taxon>Gammaproteobacteria</taxon>
        <taxon>Chromatiales</taxon>
        <taxon>Chromatiaceae</taxon>
        <taxon>Marichromatium</taxon>
    </lineage>
</organism>
<dbReference type="RefSeq" id="WP_062274170.1">
    <property type="nucleotide sequence ID" value="NZ_LSYU01000043.1"/>
</dbReference>
<comment type="caution">
    <text evidence="7">The sequence shown here is derived from an EMBL/GenBank/DDBJ whole genome shotgun (WGS) entry which is preliminary data.</text>
</comment>
<dbReference type="AlphaFoldDB" id="A0A4R4AMB3"/>
<dbReference type="Gene3D" id="2.40.50.1020">
    <property type="entry name" value="LytTr DNA-binding domain"/>
    <property type="match status" value="1"/>
</dbReference>
<dbReference type="Proteomes" id="UP000295247">
    <property type="component" value="Unassembled WGS sequence"/>
</dbReference>
<dbReference type="EMBL" id="LSYU01000043">
    <property type="protein sequence ID" value="KXX64933.1"/>
    <property type="molecule type" value="Genomic_DNA"/>
</dbReference>
<gene>
    <name evidence="6" type="ORF">AY586_12055</name>
    <name evidence="7" type="ORF">EDC29_101466</name>
</gene>
<keyword evidence="2" id="KW-0238">DNA-binding</keyword>
<evidence type="ECO:0000256" key="3">
    <source>
        <dbReference type="PROSITE-ProRule" id="PRU00169"/>
    </source>
</evidence>
<evidence type="ECO:0000313" key="6">
    <source>
        <dbReference type="EMBL" id="KXX64933.1"/>
    </source>
</evidence>
<dbReference type="PROSITE" id="PS50110">
    <property type="entry name" value="RESPONSE_REGULATORY"/>
    <property type="match status" value="1"/>
</dbReference>
<dbReference type="InterPro" id="IPR001789">
    <property type="entry name" value="Sig_transdc_resp-reg_receiver"/>
</dbReference>
<dbReference type="GO" id="GO:0005829">
    <property type="term" value="C:cytosol"/>
    <property type="evidence" value="ECO:0007669"/>
    <property type="project" value="TreeGrafter"/>
</dbReference>
<dbReference type="SUPFAM" id="SSF52172">
    <property type="entry name" value="CheY-like"/>
    <property type="match status" value="1"/>
</dbReference>
<accession>A0A4R4AMB3</accession>